<dbReference type="InterPro" id="IPR046849">
    <property type="entry name" value="E2_motif"/>
</dbReference>
<dbReference type="PROSITE" id="PS51375">
    <property type="entry name" value="PPR"/>
    <property type="match status" value="4"/>
</dbReference>
<accession>A0A8B8J6I6</accession>
<dbReference type="Pfam" id="PF20431">
    <property type="entry name" value="E_motif"/>
    <property type="match status" value="1"/>
</dbReference>
<reference evidence="6" key="1">
    <citation type="journal article" date="2019" name="Nat. Commun.">
        <title>Genome-wide association mapping of date palm fruit traits.</title>
        <authorList>
            <person name="Hazzouri K.M."/>
            <person name="Gros-Balthazard M."/>
            <person name="Flowers J.M."/>
            <person name="Copetti D."/>
            <person name="Lemansour A."/>
            <person name="Lebrun M."/>
            <person name="Masmoudi K."/>
            <person name="Ferrand S."/>
            <person name="Dhar M.I."/>
            <person name="Fresquez Z.A."/>
            <person name="Rosas U."/>
            <person name="Zhang J."/>
            <person name="Talag J."/>
            <person name="Lee S."/>
            <person name="Kudrna D."/>
            <person name="Powell R.F."/>
            <person name="Leitch I.J."/>
            <person name="Krueger R.R."/>
            <person name="Wing R.A."/>
            <person name="Amiri K.M.A."/>
            <person name="Purugganan M.D."/>
        </authorList>
    </citation>
    <scope>NUCLEOTIDE SEQUENCE [LARGE SCALE GENOMIC DNA]</scope>
    <source>
        <strain evidence="6">cv. Khalas</strain>
    </source>
</reference>
<proteinExistence type="inferred from homology"/>
<protein>
    <submittedName>
        <fullName evidence="7">Pentatricopeptide repeat-containing protein At5g04780, mitochondrial-like</fullName>
    </submittedName>
</protein>
<evidence type="ECO:0000256" key="3">
    <source>
        <dbReference type="ARBA" id="ARBA00022946"/>
    </source>
</evidence>
<dbReference type="NCBIfam" id="TIGR00756">
    <property type="entry name" value="PPR"/>
    <property type="match status" value="4"/>
</dbReference>
<evidence type="ECO:0000256" key="4">
    <source>
        <dbReference type="PROSITE-ProRule" id="PRU00708"/>
    </source>
</evidence>
<dbReference type="InterPro" id="IPR011990">
    <property type="entry name" value="TPR-like_helical_dom_sf"/>
</dbReference>
<dbReference type="Pfam" id="PF13041">
    <property type="entry name" value="PPR_2"/>
    <property type="match status" value="3"/>
</dbReference>
<dbReference type="AlphaFoldDB" id="A0A8B8J6I6"/>
<keyword evidence="3" id="KW-0809">Transit peptide</keyword>
<evidence type="ECO:0000256" key="1">
    <source>
        <dbReference type="ARBA" id="ARBA00006643"/>
    </source>
</evidence>
<dbReference type="FunFam" id="1.25.40.10:FF:000366">
    <property type="entry name" value="Pentatricopeptide (PPR) repeat-containing protein"/>
    <property type="match status" value="1"/>
</dbReference>
<evidence type="ECO:0000313" key="6">
    <source>
        <dbReference type="Proteomes" id="UP000228380"/>
    </source>
</evidence>
<evidence type="ECO:0000256" key="2">
    <source>
        <dbReference type="ARBA" id="ARBA00022737"/>
    </source>
</evidence>
<dbReference type="InterPro" id="IPR046848">
    <property type="entry name" value="E_motif"/>
</dbReference>
<dbReference type="PANTHER" id="PTHR47926">
    <property type="entry name" value="PENTATRICOPEPTIDE REPEAT-CONTAINING PROTEIN"/>
    <property type="match status" value="1"/>
</dbReference>
<dbReference type="GO" id="GO:0009451">
    <property type="term" value="P:RNA modification"/>
    <property type="evidence" value="ECO:0007669"/>
    <property type="project" value="InterPro"/>
</dbReference>
<dbReference type="GO" id="GO:0003723">
    <property type="term" value="F:RNA binding"/>
    <property type="evidence" value="ECO:0007669"/>
    <property type="project" value="InterPro"/>
</dbReference>
<dbReference type="InterPro" id="IPR032867">
    <property type="entry name" value="DYW_dom"/>
</dbReference>
<name>A0A8B8J6I6_PHODC</name>
<dbReference type="Pfam" id="PF20430">
    <property type="entry name" value="Eplus_motif"/>
    <property type="match status" value="1"/>
</dbReference>
<feature type="repeat" description="PPR" evidence="4">
    <location>
        <begin position="506"/>
        <end position="541"/>
    </location>
</feature>
<dbReference type="Gene3D" id="1.25.40.10">
    <property type="entry name" value="Tetratricopeptide repeat domain"/>
    <property type="match status" value="4"/>
</dbReference>
<feature type="repeat" description="PPR" evidence="4">
    <location>
        <begin position="370"/>
        <end position="404"/>
    </location>
</feature>
<dbReference type="OrthoDB" id="442680at2759"/>
<dbReference type="Proteomes" id="UP000228380">
    <property type="component" value="Chromosome 7"/>
</dbReference>
<evidence type="ECO:0000259" key="5">
    <source>
        <dbReference type="Pfam" id="PF14432"/>
    </source>
</evidence>
<dbReference type="RefSeq" id="XP_026661830.2">
    <property type="nucleotide sequence ID" value="XM_026806029.2"/>
</dbReference>
<gene>
    <name evidence="7" type="primary">LOC120103701</name>
</gene>
<sequence>MPPLKRAVTDILNFPRSPLIAALSSTSISRSPTESLTSLHQDAPPLVDPIHSPLPSLPFPMENPQRAFLGLLKDSSGTTTTLSDVELLHSRAIKVGLARDGQVGPGLLNLYAKCSCLDLAHKLFAEIRERDVFAWTILISGFSRNEEYETGLRLFIRMLTEGILPNRFTLASVLKCCRGSNNLKMGKGIHGWIIRNGVRLDVVLQNSILDFYAKSSTFEYAERVFEMMNERDAISWNIMIGAHLQNGDIDGSMKIFKMSPLCDVSSWNTIINGQMQNRLDMNALQILYHMVEIGPKFNQFTVSMALVLAGKLALLELGRQLHGQILRFGYEHDAFVRNSLIDMYCKCGKIEFSSIIFDSSSQCIDGLMPKTIAWSSMVSGYVQNGRGEEALELFRRMFHEGVKVDQFTLTSIAAACSDAGILEQGRQVHACVEKLGHGFDTFLASAITDMYAKCGSLEDACKTFNSFHSQNVVLWTSIIGSYALHGQGKEAIQLFESMLQDKIMPNEITFVGVLSACSHAGLVEEGYKYFRSMQEDHGIVPDIEHYTCMVDLLGRAGLLEKAKDFIHENNISHHTVVWRTLLSACRVHNNIEMAIQASEQQVRFEPCDPGSYILLSHIHAAKRKWGQAFKLRNLMQERGIRKQPGQSWIQLKNKIHTFVVGDRSHPQTDEIYSYLEYLIGRLKELGYSSRTDLVLHDVEEEQKESALNYHSEKLAIAYGIISTPGGSPLRVMKNLRICVDCHEAIKYVSQATGREIIVRDTYRFHHFKDGKCSCGDYW</sequence>
<dbReference type="PANTHER" id="PTHR47926:SF494">
    <property type="entry name" value="DYW DOMAIN-CONTAINING PROTEIN"/>
    <property type="match status" value="1"/>
</dbReference>
<dbReference type="KEGG" id="pda:120103701"/>
<comment type="similarity">
    <text evidence="1">Belongs to the PPR family. PCMP-H subfamily.</text>
</comment>
<dbReference type="FunFam" id="1.25.40.10:FF:000488">
    <property type="entry name" value="Pentatricopeptide repeat-containing protein, mitochondrial"/>
    <property type="match status" value="1"/>
</dbReference>
<evidence type="ECO:0000313" key="7">
    <source>
        <dbReference type="RefSeq" id="XP_026661830.2"/>
    </source>
</evidence>
<keyword evidence="2" id="KW-0677">Repeat</keyword>
<dbReference type="InterPro" id="IPR002885">
    <property type="entry name" value="PPR_rpt"/>
</dbReference>
<dbReference type="GO" id="GO:0008270">
    <property type="term" value="F:zinc ion binding"/>
    <property type="evidence" value="ECO:0007669"/>
    <property type="project" value="InterPro"/>
</dbReference>
<feature type="repeat" description="PPR" evidence="4">
    <location>
        <begin position="471"/>
        <end position="505"/>
    </location>
</feature>
<reference evidence="7" key="2">
    <citation type="submission" date="2025-08" db="UniProtKB">
        <authorList>
            <consortium name="RefSeq"/>
        </authorList>
    </citation>
    <scope>IDENTIFICATION</scope>
    <source>
        <tissue evidence="7">Young leaves</tissue>
    </source>
</reference>
<feature type="repeat" description="PPR" evidence="4">
    <location>
        <begin position="131"/>
        <end position="165"/>
    </location>
</feature>
<dbReference type="GeneID" id="120103701"/>
<organism evidence="6 7">
    <name type="scientific">Phoenix dactylifera</name>
    <name type="common">Date palm</name>
    <dbReference type="NCBI Taxonomy" id="42345"/>
    <lineage>
        <taxon>Eukaryota</taxon>
        <taxon>Viridiplantae</taxon>
        <taxon>Streptophyta</taxon>
        <taxon>Embryophyta</taxon>
        <taxon>Tracheophyta</taxon>
        <taxon>Spermatophyta</taxon>
        <taxon>Magnoliopsida</taxon>
        <taxon>Liliopsida</taxon>
        <taxon>Arecaceae</taxon>
        <taxon>Coryphoideae</taxon>
        <taxon>Phoeniceae</taxon>
        <taxon>Phoenix</taxon>
    </lineage>
</organism>
<dbReference type="Pfam" id="PF14432">
    <property type="entry name" value="DYW_deaminase"/>
    <property type="match status" value="1"/>
</dbReference>
<dbReference type="InterPro" id="IPR046960">
    <property type="entry name" value="PPR_At4g14850-like_plant"/>
</dbReference>
<keyword evidence="6" id="KW-1185">Reference proteome</keyword>
<feature type="domain" description="DYW" evidence="5">
    <location>
        <begin position="686"/>
        <end position="778"/>
    </location>
</feature>
<dbReference type="Pfam" id="PF01535">
    <property type="entry name" value="PPR"/>
    <property type="match status" value="4"/>
</dbReference>
<dbReference type="FunFam" id="1.25.40.10:FF:000031">
    <property type="entry name" value="Pentatricopeptide repeat-containing protein mitochondrial"/>
    <property type="match status" value="1"/>
</dbReference>